<dbReference type="EMBL" id="JAPQKS010000002">
    <property type="protein sequence ID" value="KAJ5246350.1"/>
    <property type="molecule type" value="Genomic_DNA"/>
</dbReference>
<proteinExistence type="predicted"/>
<dbReference type="GeneID" id="83197933"/>
<organism evidence="2 3">
    <name type="scientific">Penicillium chermesinum</name>
    <dbReference type="NCBI Taxonomy" id="63820"/>
    <lineage>
        <taxon>Eukaryota</taxon>
        <taxon>Fungi</taxon>
        <taxon>Dikarya</taxon>
        <taxon>Ascomycota</taxon>
        <taxon>Pezizomycotina</taxon>
        <taxon>Eurotiomycetes</taxon>
        <taxon>Eurotiomycetidae</taxon>
        <taxon>Eurotiales</taxon>
        <taxon>Aspergillaceae</taxon>
        <taxon>Penicillium</taxon>
    </lineage>
</organism>
<evidence type="ECO:0000256" key="1">
    <source>
        <dbReference type="SAM" id="MobiDB-lite"/>
    </source>
</evidence>
<protein>
    <submittedName>
        <fullName evidence="2">Uncharacterized protein</fullName>
    </submittedName>
</protein>
<reference evidence="2" key="2">
    <citation type="journal article" date="2023" name="IMA Fungus">
        <title>Comparative genomic study of the Penicillium genus elucidates a diverse pangenome and 15 lateral gene transfer events.</title>
        <authorList>
            <person name="Petersen C."/>
            <person name="Sorensen T."/>
            <person name="Nielsen M.R."/>
            <person name="Sondergaard T.E."/>
            <person name="Sorensen J.L."/>
            <person name="Fitzpatrick D.A."/>
            <person name="Frisvad J.C."/>
            <person name="Nielsen K.L."/>
        </authorList>
    </citation>
    <scope>NUCLEOTIDE SEQUENCE</scope>
    <source>
        <strain evidence="2">IBT 19713</strain>
    </source>
</reference>
<feature type="region of interest" description="Disordered" evidence="1">
    <location>
        <begin position="1"/>
        <end position="75"/>
    </location>
</feature>
<keyword evidence="3" id="KW-1185">Reference proteome</keyword>
<gene>
    <name evidence="2" type="ORF">N7468_001333</name>
</gene>
<sequence>MAGFRQQDPTETMTSTAPSSMQALKQSSGELVLYKEKAPQSGQVLGPSPRDLEPYEEKPHLGDYAPGPSTYRGFGTRSLTETITSKNPPKSWQGLEQFLRDQAQDKAKASFLM</sequence>
<feature type="compositionally biased region" description="Basic and acidic residues" evidence="1">
    <location>
        <begin position="50"/>
        <end position="61"/>
    </location>
</feature>
<accession>A0A9W9PGI1</accession>
<reference evidence="2" key="1">
    <citation type="submission" date="2022-11" db="EMBL/GenBank/DDBJ databases">
        <authorList>
            <person name="Petersen C."/>
        </authorList>
    </citation>
    <scope>NUCLEOTIDE SEQUENCE</scope>
    <source>
        <strain evidence="2">IBT 19713</strain>
    </source>
</reference>
<dbReference type="Proteomes" id="UP001150941">
    <property type="component" value="Unassembled WGS sequence"/>
</dbReference>
<comment type="caution">
    <text evidence="2">The sequence shown here is derived from an EMBL/GenBank/DDBJ whole genome shotgun (WGS) entry which is preliminary data.</text>
</comment>
<dbReference type="RefSeq" id="XP_058333771.1">
    <property type="nucleotide sequence ID" value="XM_058470630.1"/>
</dbReference>
<evidence type="ECO:0000313" key="2">
    <source>
        <dbReference type="EMBL" id="KAJ5246350.1"/>
    </source>
</evidence>
<evidence type="ECO:0000313" key="3">
    <source>
        <dbReference type="Proteomes" id="UP001150941"/>
    </source>
</evidence>
<feature type="compositionally biased region" description="Polar residues" evidence="1">
    <location>
        <begin position="7"/>
        <end position="29"/>
    </location>
</feature>
<name>A0A9W9PGI1_9EURO</name>
<dbReference type="AlphaFoldDB" id="A0A9W9PGI1"/>